<dbReference type="GO" id="GO:0008270">
    <property type="term" value="F:zinc ion binding"/>
    <property type="evidence" value="ECO:0000255"/>
    <property type="project" value="FlyBase"/>
</dbReference>
<keyword evidence="7 12" id="KW-0472">Membrane</keyword>
<dbReference type="EMBL" id="AY089386">
    <property type="protein sequence ID" value="AAL90124.1"/>
    <property type="molecule type" value="mRNA"/>
</dbReference>
<dbReference type="IntAct" id="Q9VB61">
    <property type="interactions" value="10"/>
</dbReference>
<organism evidence="14 17">
    <name type="scientific">Drosophila melanogaster</name>
    <name type="common">Fruit fly</name>
    <dbReference type="NCBI Taxonomy" id="7227"/>
    <lineage>
        <taxon>Eukaryota</taxon>
        <taxon>Metazoa</taxon>
        <taxon>Ecdysozoa</taxon>
        <taxon>Arthropoda</taxon>
        <taxon>Hexapoda</taxon>
        <taxon>Insecta</taxon>
        <taxon>Pterygota</taxon>
        <taxon>Neoptera</taxon>
        <taxon>Endopterygota</taxon>
        <taxon>Diptera</taxon>
        <taxon>Brachycera</taxon>
        <taxon>Muscomorpha</taxon>
        <taxon>Ephydroidea</taxon>
        <taxon>Drosophilidae</taxon>
        <taxon>Drosophila</taxon>
        <taxon>Sophophora</taxon>
    </lineage>
</organism>
<evidence type="ECO:0000256" key="8">
    <source>
        <dbReference type="ARBA" id="ARBA00040151"/>
    </source>
</evidence>
<dbReference type="GO" id="GO:0005789">
    <property type="term" value="C:endoplasmic reticulum membrane"/>
    <property type="evidence" value="ECO:0000250"/>
    <property type="project" value="FlyBase"/>
</dbReference>
<feature type="domain" description="RING-CH-type" evidence="13">
    <location>
        <begin position="15"/>
        <end position="85"/>
    </location>
</feature>
<reference evidence="14" key="11">
    <citation type="journal article" date="2015" name="G3 (Bethesda)">
        <title>Gene Model Annotations for Drosophila melanogaster: Impact of High-Throughput Data.</title>
        <authorList>
            <consortium name="FlyBase Consortium"/>
            <person name="Matthews B.B."/>
            <person name="Dos Santos G."/>
            <person name="Crosby M.A."/>
            <person name="Emmert D.B."/>
            <person name="St Pierre S.E."/>
            <person name="Gramates L.S."/>
            <person name="Zhou P."/>
            <person name="Schroeder A.J."/>
            <person name="Falls K."/>
            <person name="Strelets V."/>
            <person name="Russo S.M."/>
            <person name="Gelbart W.M."/>
            <person name="null"/>
        </authorList>
    </citation>
    <scope>NUCLEOTIDE SEQUENCE</scope>
</reference>
<reference evidence="17" key="2">
    <citation type="journal article" date="2002" name="Genome Biol.">
        <title>Finishing a whole-genome shotgun: release 3 of the Drosophila melanogaster euchromatic genome sequence.</title>
        <authorList>
            <person name="Celniker S.E."/>
            <person name="Wheeler D.A."/>
            <person name="Kronmiller B."/>
            <person name="Carlson J.W."/>
            <person name="Halpern A."/>
            <person name="Patel S."/>
            <person name="Adams M."/>
            <person name="Champe M."/>
            <person name="Dugan S.P."/>
            <person name="Frise E."/>
            <person name="Hodgson A."/>
            <person name="George R.A."/>
            <person name="Hoskins R.A."/>
            <person name="Laverty T."/>
            <person name="Muzny D.M."/>
            <person name="Nelson C.R."/>
            <person name="Pacleb J.M."/>
            <person name="Park S."/>
            <person name="Pfeiffer B.D."/>
            <person name="Richards S."/>
            <person name="Sodergren E.J."/>
            <person name="Svirskas R."/>
            <person name="Tabor P.E."/>
            <person name="Wan K."/>
            <person name="Stapleton M."/>
            <person name="Sutton G.G."/>
            <person name="Venter C."/>
            <person name="Weinstock G."/>
            <person name="Scherer S.E."/>
            <person name="Myers E.W."/>
            <person name="Gibbs R.A."/>
            <person name="Rubin G.M."/>
        </authorList>
    </citation>
    <scope>NUCLEOTIDE SEQUENCE [LARGE SCALE GENOMIC DNA]</scope>
    <source>
        <strain evidence="17">Berkeley</strain>
    </source>
</reference>
<reference evidence="14 17" key="10">
    <citation type="journal article" date="2007" name="Science">
        <title>Sequence finishing and mapping of Drosophila melanogaster heterochromatin.</title>
        <authorList>
            <person name="Hoskins R.A."/>
            <person name="Carlson J.W."/>
            <person name="Kennedy C."/>
            <person name="Acevedo D."/>
            <person name="Evans-Holm M."/>
            <person name="Frise E."/>
            <person name="Wan K.H."/>
            <person name="Park S."/>
            <person name="Mendez-Lago M."/>
            <person name="Rossi F."/>
            <person name="Villasante A."/>
            <person name="Dimitri P."/>
            <person name="Karpen G.H."/>
            <person name="Celniker S.E."/>
        </authorList>
    </citation>
    <scope>NUCLEOTIDE SEQUENCE [LARGE SCALE GENOMIC DNA]</scope>
    <source>
        <strain evidence="17">Berkeley</strain>
    </source>
</reference>
<dbReference type="PANTHER" id="PTHR46283">
    <property type="entry name" value="E3 UBIQUITIN-PROTEIN LIGASE MARCH5"/>
    <property type="match status" value="1"/>
</dbReference>
<evidence type="ECO:0000256" key="3">
    <source>
        <dbReference type="ARBA" id="ARBA00022723"/>
    </source>
</evidence>
<evidence type="ECO:0000313" key="16">
    <source>
        <dbReference type="FlyBase" id="FBgn0039498"/>
    </source>
</evidence>
<dbReference type="OMA" id="TISMYVG"/>
<reference evidence="14" key="14">
    <citation type="submission" date="2023-12" db="EMBL/GenBank/DDBJ databases">
        <authorList>
            <consortium name="FlyBase"/>
        </authorList>
    </citation>
    <scope>NUCLEOTIDE SEQUENCE</scope>
</reference>
<dbReference type="GeneID" id="43279"/>
<evidence type="ECO:0000256" key="5">
    <source>
        <dbReference type="ARBA" id="ARBA00022833"/>
    </source>
</evidence>
<keyword evidence="6 12" id="KW-1133">Transmembrane helix</keyword>
<comment type="subcellular location">
    <subcellularLocation>
        <location evidence="1">Membrane</location>
        <topology evidence="1">Multi-pass membrane protein</topology>
    </subcellularLocation>
</comment>
<evidence type="ECO:0000313" key="14">
    <source>
        <dbReference type="EMBL" id="AAF56682.1"/>
    </source>
</evidence>
<dbReference type="RefSeq" id="NP_651547.1">
    <property type="nucleotide sequence ID" value="NM_143290.2"/>
</dbReference>
<dbReference type="CDD" id="cd16701">
    <property type="entry name" value="RING_CH-C4HC3_MARCH5"/>
    <property type="match status" value="1"/>
</dbReference>
<dbReference type="InterPro" id="IPR013083">
    <property type="entry name" value="Znf_RING/FYVE/PHD"/>
</dbReference>
<reference evidence="17" key="4">
    <citation type="journal article" date="2002" name="Genome Biol.">
        <title>The transposable elements of the Drosophila melanogaster euchromatin: a genomics perspective.</title>
        <authorList>
            <person name="Kaminker J.S."/>
            <person name="Bergman C.M."/>
            <person name="Kronmiller B."/>
            <person name="Carlson J."/>
            <person name="Svirskas R."/>
            <person name="Patel S."/>
            <person name="Frise E."/>
            <person name="Wheeler D.A."/>
            <person name="Lewis S.E."/>
            <person name="Rubin G.M."/>
            <person name="Ashburner M."/>
            <person name="Celniker S.E."/>
        </authorList>
    </citation>
    <scope>NUCLEOTIDE SEQUENCE [LARGE SCALE GENOMIC DNA]</scope>
    <source>
        <strain evidence="17">Berkeley</strain>
    </source>
</reference>
<gene>
    <name evidence="14" type="primary">Dmel\CG17991</name>
    <name evidence="14 16" type="ORF">CG17991</name>
    <name evidence="14" type="ORF">Dmel_CG17991</name>
</gene>
<dbReference type="HOGENOM" id="CLU_046472_1_1_1"/>
<dbReference type="SUPFAM" id="SSF57850">
    <property type="entry name" value="RING/U-box"/>
    <property type="match status" value="1"/>
</dbReference>
<keyword evidence="5" id="KW-0862">Zinc</keyword>
<feature type="transmembrane region" description="Helical" evidence="12">
    <location>
        <begin position="151"/>
        <end position="171"/>
    </location>
</feature>
<dbReference type="EMBL" id="AE014297">
    <property type="protein sequence ID" value="AAF56682.1"/>
    <property type="molecule type" value="Genomic_DNA"/>
</dbReference>
<keyword evidence="4" id="KW-0863">Zinc-finger</keyword>
<reference evidence="14 17" key="1">
    <citation type="journal article" date="2000" name="Science">
        <title>The genome sequence of Drosophila melanogaster.</title>
        <authorList>
            <person name="Adams M.D."/>
            <person name="Celniker S.E."/>
            <person name="Holt R.A."/>
            <person name="Evans C.A."/>
            <person name="Gocayne J.D."/>
            <person name="Amanatides P.G."/>
            <person name="Scherer S.E."/>
            <person name="Li P.W."/>
            <person name="Hoskins R.A."/>
            <person name="Galle R.F."/>
            <person name="George R.A."/>
            <person name="Lewis S.E."/>
            <person name="Richards S."/>
            <person name="Ashburner M."/>
            <person name="Henderson S.N."/>
            <person name="Sutton G.G."/>
            <person name="Wortman J.R."/>
            <person name="Yandell M.D."/>
            <person name="Zhang Q."/>
            <person name="Chen L.X."/>
            <person name="Brandon R.C."/>
            <person name="Rogers Y.H."/>
            <person name="Blazej R.G."/>
            <person name="Champe M."/>
            <person name="Pfeiffer B.D."/>
            <person name="Wan K.H."/>
            <person name="Doyle C."/>
            <person name="Baxter E.G."/>
            <person name="Helt G."/>
            <person name="Nelson C.R."/>
            <person name="Gabor G.L."/>
            <person name="Abril J.F."/>
            <person name="Agbayani A."/>
            <person name="An H.J."/>
            <person name="Andrews-Pfannkoch C."/>
            <person name="Baldwin D."/>
            <person name="Ballew R.M."/>
            <person name="Basu A."/>
            <person name="Baxendale J."/>
            <person name="Bayraktaroglu L."/>
            <person name="Beasley E.M."/>
            <person name="Beeson K.Y."/>
            <person name="Benos P.V."/>
            <person name="Berman B.P."/>
            <person name="Bhandari D."/>
            <person name="Bolshakov S."/>
            <person name="Borkova D."/>
            <person name="Botchan M.R."/>
            <person name="Bouck J."/>
            <person name="Brokstein P."/>
            <person name="Brottier P."/>
            <person name="Burtis K.C."/>
            <person name="Busam D.A."/>
            <person name="Butler H."/>
            <person name="Cadieu E."/>
            <person name="Center A."/>
            <person name="Chandra I."/>
            <person name="Cherry J.M."/>
            <person name="Cawley S."/>
            <person name="Dahlke C."/>
            <person name="Davenport L.B."/>
            <person name="Davies P."/>
            <person name="de Pablos B."/>
            <person name="Delcher A."/>
            <person name="Deng Z."/>
            <person name="Mays A.D."/>
            <person name="Dew I."/>
            <person name="Dietz S.M."/>
            <person name="Dodson K."/>
            <person name="Doup L.E."/>
            <person name="Downes M."/>
            <person name="Dugan-Rocha S."/>
            <person name="Dunkov B.C."/>
            <person name="Dunn P."/>
            <person name="Durbin K.J."/>
            <person name="Evangelista C.C."/>
            <person name="Ferraz C."/>
            <person name="Ferriera S."/>
            <person name="Fleischmann W."/>
            <person name="Fosler C."/>
            <person name="Gabrielian A.E."/>
            <person name="Garg N.S."/>
            <person name="Gelbart W.M."/>
            <person name="Glasser K."/>
            <person name="Glodek A."/>
            <person name="Gong F."/>
            <person name="Gorrell J.H."/>
            <person name="Gu Z."/>
            <person name="Guan P."/>
            <person name="Harris M."/>
            <person name="Harris N.L."/>
            <person name="Harvey D."/>
            <person name="Heiman T.J."/>
            <person name="Hernandez J.R."/>
            <person name="Houck J."/>
            <person name="Hostin D."/>
            <person name="Houston K.A."/>
            <person name="Howland T.J."/>
            <person name="Wei M.H."/>
            <person name="Ibegwam C."/>
            <person name="Jalali M."/>
            <person name="Kalush F."/>
            <person name="Karpen G.H."/>
            <person name="Ke Z."/>
            <person name="Kennison J.A."/>
            <person name="Ketchum K.A."/>
            <person name="Kimmel B.E."/>
            <person name="Kodira C.D."/>
            <person name="Kraft C."/>
            <person name="Kravitz S."/>
            <person name="Kulp D."/>
            <person name="Lai Z."/>
            <person name="Lasko P."/>
            <person name="Lei Y."/>
            <person name="Levitsky A.A."/>
            <person name="Li J."/>
            <person name="Li Z."/>
            <person name="Liang Y."/>
            <person name="Lin X."/>
            <person name="Liu X."/>
            <person name="Mattei B."/>
            <person name="McIntosh T.C."/>
            <person name="McLeod M.P."/>
            <person name="McPherson D."/>
            <person name="Merkulov G."/>
            <person name="Milshina N.V."/>
            <person name="Mobarry C."/>
            <person name="Morris J."/>
            <person name="Moshrefi A."/>
            <person name="Mount S.M."/>
            <person name="Moy M."/>
            <person name="Murphy B."/>
            <person name="Murphy L."/>
            <person name="Muzny D.M."/>
            <person name="Nelson D.L."/>
            <person name="Nelson D.R."/>
            <person name="Nelson K.A."/>
            <person name="Nixon K."/>
            <person name="Nusskern D.R."/>
            <person name="Pacleb J.M."/>
            <person name="Palazzolo M."/>
            <person name="Pittman G.S."/>
            <person name="Pan S."/>
            <person name="Pollard J."/>
            <person name="Puri V."/>
            <person name="Reese M.G."/>
            <person name="Reinert K."/>
            <person name="Remington K."/>
            <person name="Saunders R.D."/>
            <person name="Scheeler F."/>
            <person name="Shen H."/>
            <person name="Shue B.C."/>
            <person name="Siden-Kiamos I."/>
            <person name="Simpson M."/>
            <person name="Skupski M.P."/>
            <person name="Smith T."/>
            <person name="Spier E."/>
            <person name="Spradling A.C."/>
            <person name="Stapleton M."/>
            <person name="Strong R."/>
            <person name="Sun E."/>
            <person name="Svirskas R."/>
            <person name="Tector C."/>
            <person name="Turner R."/>
            <person name="Venter E."/>
            <person name="Wang A.H."/>
            <person name="Wang X."/>
            <person name="Wang Z.Y."/>
            <person name="Wassarman D.A."/>
            <person name="Weinstock G.M."/>
            <person name="Weissenbach J."/>
            <person name="Williams S.M."/>
            <person name="WoodageT"/>
            <person name="Worley K.C."/>
            <person name="Wu D."/>
            <person name="Yang S."/>
            <person name="Yao Q.A."/>
            <person name="Ye J."/>
            <person name="Yeh R.F."/>
            <person name="Zaveri J.S."/>
            <person name="Zhan M."/>
            <person name="Zhang G."/>
            <person name="Zhao Q."/>
            <person name="Zheng L."/>
            <person name="Zheng X.H."/>
            <person name="Zhong F.N."/>
            <person name="Zhong W."/>
            <person name="Zhou X."/>
            <person name="Zhu S."/>
            <person name="Zhu X."/>
            <person name="Smith H.O."/>
            <person name="Gibbs R.A."/>
            <person name="Myers E.W."/>
            <person name="Rubin G.M."/>
            <person name="Venter J.C."/>
        </authorList>
    </citation>
    <scope>NUCLEOTIDE SEQUENCE [LARGE SCALE GENOMIC DNA]</scope>
    <source>
        <strain evidence="17">Berkeley</strain>
    </source>
</reference>
<dbReference type="FunCoup" id="Q9VB61">
    <property type="interactions" value="2"/>
</dbReference>
<evidence type="ECO:0000256" key="11">
    <source>
        <dbReference type="ARBA" id="ARBA00043231"/>
    </source>
</evidence>
<reference evidence="14" key="15">
    <citation type="submission" date="2024-06" db="EMBL/GenBank/DDBJ databases">
        <title>Drosophila melanogaster release 4 sequence.</title>
        <authorList>
            <consortium name="Berkeley Drosophila Genome Project"/>
            <person name="Celniker S."/>
            <person name="Carlson J."/>
            <person name="Wan K."/>
            <person name="Pfeiffer B."/>
            <person name="Frise E."/>
            <person name="George R."/>
            <person name="Hoskins R."/>
            <person name="Stapleton M."/>
            <person name="Pacleb J."/>
            <person name="Park S."/>
            <person name="Svirskas R."/>
            <person name="Smith E."/>
            <person name="Yu C."/>
            <person name="Rubin G."/>
        </authorList>
    </citation>
    <scope>NUCLEOTIDE SEQUENCE</scope>
</reference>
<dbReference type="PROSITE" id="PS51292">
    <property type="entry name" value="ZF_RING_CH"/>
    <property type="match status" value="1"/>
</dbReference>
<keyword evidence="17" id="KW-1185">Reference proteome</keyword>
<dbReference type="GO" id="GO:0005741">
    <property type="term" value="C:mitochondrial outer membrane"/>
    <property type="evidence" value="ECO:0000250"/>
    <property type="project" value="FlyBase"/>
</dbReference>
<protein>
    <recommendedName>
        <fullName evidence="8">E3 ubiquitin-protein ligase MARCHF5</fullName>
    </recommendedName>
    <alternativeName>
        <fullName evidence="10">Membrane-associated RING finger protein 5</fullName>
    </alternativeName>
    <alternativeName>
        <fullName evidence="9">Membrane-associated RING-CH protein V</fullName>
    </alternativeName>
    <alternativeName>
        <fullName evidence="11">RING-type E3 ubiquitin transferase MARCHF5</fullName>
    </alternativeName>
</protein>
<evidence type="ECO:0000256" key="6">
    <source>
        <dbReference type="ARBA" id="ARBA00022989"/>
    </source>
</evidence>
<dbReference type="Pfam" id="PF12906">
    <property type="entry name" value="RINGv"/>
    <property type="match status" value="1"/>
</dbReference>
<evidence type="ECO:0000313" key="17">
    <source>
        <dbReference type="Proteomes" id="UP000000803"/>
    </source>
</evidence>
<evidence type="ECO:0000256" key="12">
    <source>
        <dbReference type="SAM" id="Phobius"/>
    </source>
</evidence>
<feature type="transmembrane region" description="Helical" evidence="12">
    <location>
        <begin position="217"/>
        <end position="238"/>
    </location>
</feature>
<dbReference type="OrthoDB" id="5817083at2759"/>
<dbReference type="Gene3D" id="3.30.40.10">
    <property type="entry name" value="Zinc/RING finger domain, C3HC4 (zinc finger)"/>
    <property type="match status" value="1"/>
</dbReference>
<evidence type="ECO:0000256" key="1">
    <source>
        <dbReference type="ARBA" id="ARBA00004141"/>
    </source>
</evidence>
<dbReference type="Proteomes" id="UP000000803">
    <property type="component" value="Chromosome 3R"/>
</dbReference>
<evidence type="ECO:0000256" key="9">
    <source>
        <dbReference type="ARBA" id="ARBA00043044"/>
    </source>
</evidence>
<dbReference type="GO" id="GO:0004842">
    <property type="term" value="F:ubiquitin-protein transferase activity"/>
    <property type="evidence" value="ECO:0000250"/>
    <property type="project" value="FlyBase"/>
</dbReference>
<keyword evidence="2 12" id="KW-0812">Transmembrane</keyword>
<reference evidence="14" key="13">
    <citation type="journal article" date="2015" name="Genome Res.">
        <title>The Release 6 reference sequence of the Drosophila melanogaster genome.</title>
        <authorList>
            <person name="Hoskins R.A."/>
            <person name="Carlson J.W."/>
            <person name="Wan K.H."/>
            <person name="Park S."/>
            <person name="Mendez I."/>
            <person name="Galle S.E."/>
            <person name="Booth B.W."/>
            <person name="Pfeiffer B.D."/>
            <person name="George R.A."/>
            <person name="Svirskas R."/>
            <person name="Krzywinski M."/>
            <person name="Schein J."/>
            <person name="Accardo M.C."/>
            <person name="Damia E."/>
            <person name="Messina G."/>
            <person name="Mendez-Lago M."/>
            <person name="de Pablos B."/>
            <person name="Demakova O.V."/>
            <person name="Andreyeva E.N."/>
            <person name="Boldyreva L.V."/>
            <person name="Marra M."/>
            <person name="Carvalho A.B."/>
            <person name="Dimitri P."/>
            <person name="Villasante A."/>
            <person name="Zhimulev I.F."/>
            <person name="Rubin G.M."/>
            <person name="Karpen G.H."/>
            <person name="Celniker S.E."/>
        </authorList>
    </citation>
    <scope>NUCLEOTIDE SEQUENCE</scope>
</reference>
<dbReference type="InterPro" id="IPR011016">
    <property type="entry name" value="Znf_RING-CH"/>
</dbReference>
<dbReference type="PaxDb" id="7227-FBpp0084491"/>
<reference evidence="14 17" key="9">
    <citation type="journal article" date="2007" name="Science">
        <title>The Release 5.1 annotation of Drosophila melanogaster heterochromatin.</title>
        <authorList>
            <person name="Smith C.D."/>
            <person name="Shu S."/>
            <person name="Mungall C.J."/>
            <person name="Karpen G.H."/>
        </authorList>
    </citation>
    <scope>NUCLEOTIDE SEQUENCE [LARGE SCALE GENOMIC DNA]</scope>
    <source>
        <strain evidence="17">Berkeley</strain>
    </source>
</reference>
<dbReference type="GO" id="GO:0000209">
    <property type="term" value="P:protein polyubiquitination"/>
    <property type="evidence" value="ECO:0000250"/>
    <property type="project" value="FlyBase"/>
</dbReference>
<dbReference type="GO" id="GO:0090140">
    <property type="term" value="P:regulation of mitochondrial fission"/>
    <property type="evidence" value="ECO:0000318"/>
    <property type="project" value="GO_Central"/>
</dbReference>
<evidence type="ECO:0000256" key="10">
    <source>
        <dbReference type="ARBA" id="ARBA00043185"/>
    </source>
</evidence>
<feature type="transmembrane region" description="Helical" evidence="12">
    <location>
        <begin position="250"/>
        <end position="269"/>
    </location>
</feature>
<reference evidence="17" key="3">
    <citation type="journal article" date="2002" name="Genome Biol.">
        <title>Annotation of the Drosophila melanogaster euchromatic genome: a systematic review.</title>
        <authorList>
            <person name="Misra S."/>
            <person name="Crosby M.A."/>
            <person name="Mungall C.J."/>
            <person name="Matthews B.B."/>
            <person name="Campbell K.S."/>
            <person name="Hradecky P."/>
            <person name="Huang Y."/>
            <person name="Kaminker J.S."/>
            <person name="Millburn G.H."/>
            <person name="Prochnik S.E."/>
            <person name="Smith C.D."/>
            <person name="Tupy J.L."/>
            <person name="Whitfied E.J."/>
            <person name="Bayraktaroglu L."/>
            <person name="Berman B.P."/>
            <person name="Bettencourt B.R."/>
            <person name="Celniker S.E."/>
            <person name="de Grey A.D."/>
            <person name="Drysdale R.A."/>
            <person name="Harris N.L."/>
            <person name="Richter J."/>
            <person name="Russo S."/>
            <person name="Schroeder A.J."/>
            <person name="Shu S.Q."/>
            <person name="Stapleton M."/>
            <person name="Yamada C."/>
            <person name="Ashburner M."/>
            <person name="Gelbart W.M."/>
            <person name="Rubin G.M."/>
            <person name="Lewis S.E."/>
        </authorList>
    </citation>
    <scope>GENOME REANNOTATION</scope>
    <source>
        <strain evidence="17">Berkeley</strain>
    </source>
</reference>
<reference evidence="15" key="6">
    <citation type="submission" date="2002-03" db="EMBL/GenBank/DDBJ databases">
        <authorList>
            <person name="Stapleton M."/>
            <person name="Brokstein P."/>
            <person name="Hong L."/>
            <person name="Agbayani A."/>
            <person name="Carlson J."/>
            <person name="Champe M."/>
            <person name="Chavez C."/>
            <person name="Dorsett V."/>
            <person name="Dresnek D."/>
            <person name="Farfan D."/>
            <person name="Frise E."/>
            <person name="George R."/>
            <person name="Gonzalez M."/>
            <person name="Guarin H."/>
            <person name="Kronmiller B."/>
            <person name="Li P."/>
            <person name="Liao G."/>
            <person name="Miranda A."/>
            <person name="Mungall C.J."/>
            <person name="Nunoo J."/>
            <person name="Pacleb J."/>
            <person name="Paragas V."/>
            <person name="Park S."/>
            <person name="Patel S."/>
            <person name="Phouanenavong S."/>
            <person name="Wan K."/>
            <person name="Yu C."/>
            <person name="Lewis S.E."/>
            <person name="Rubin G.M."/>
            <person name="Celniker S."/>
        </authorList>
    </citation>
    <scope>NUCLEOTIDE SEQUENCE</scope>
</reference>
<dbReference type="VEuPathDB" id="VectorBase:FBgn0039498"/>
<reference evidence="14" key="12">
    <citation type="journal article" date="2015" name="G3 (Bethesda)">
        <title>Gene Model Annotations for Drosophila melanogaster: The Rule-Benders.</title>
        <authorList>
            <consortium name="FlyBase Consortium"/>
            <person name="Crosby M.A."/>
            <person name="Gramates L.S."/>
            <person name="Dos Santos G."/>
            <person name="Matthews B.B."/>
            <person name="St Pierre S.E."/>
            <person name="Zhou P."/>
            <person name="Schroeder A.J."/>
            <person name="Falls K."/>
            <person name="Emmert D.B."/>
            <person name="Russo S.M."/>
            <person name="Gelbart W.M."/>
            <person name="null"/>
        </authorList>
    </citation>
    <scope>NUCLEOTIDE SEQUENCE</scope>
</reference>
<proteinExistence type="evidence at transcript level"/>
<dbReference type="Bgee" id="FBgn0039498">
    <property type="expression patterns" value="Expressed in mid-late elongation-stage spermatid (Drosophila) in testis and 22 other cell types or tissues"/>
</dbReference>
<evidence type="ECO:0000256" key="4">
    <source>
        <dbReference type="ARBA" id="ARBA00022771"/>
    </source>
</evidence>
<dbReference type="AlphaFoldDB" id="Q9VB61"/>
<dbReference type="AGR" id="FB:FBgn0039498"/>
<evidence type="ECO:0000259" key="13">
    <source>
        <dbReference type="PROSITE" id="PS51292"/>
    </source>
</evidence>
<dbReference type="BioGRID-ORCS" id="43279">
    <property type="hits" value="0 hits in 1 CRISPR screen"/>
</dbReference>
<dbReference type="FlyBase" id="FBgn0039498">
    <property type="gene designation" value="CG17991"/>
</dbReference>
<dbReference type="DNASU" id="43279"/>
<dbReference type="SMART" id="SM00744">
    <property type="entry name" value="RINGv"/>
    <property type="match status" value="1"/>
</dbReference>
<dbReference type="GO" id="GO:0061630">
    <property type="term" value="F:ubiquitin protein ligase activity"/>
    <property type="evidence" value="ECO:0000250"/>
    <property type="project" value="FlyBase"/>
</dbReference>
<reference evidence="14 17" key="7">
    <citation type="journal article" date="2005" name="PLoS Comput. Biol.">
        <title>Combined evidence annotation of transposable elements in genome sequences.</title>
        <authorList>
            <person name="Quesneville H."/>
            <person name="Bergman C.M."/>
            <person name="Andrieu O."/>
            <person name="Autard D."/>
            <person name="Nouaud D."/>
            <person name="Ashburner M."/>
            <person name="Anxolabehere D."/>
        </authorList>
    </citation>
    <scope>NUCLEOTIDE SEQUENCE [LARGE SCALE GENOMIC DNA]</scope>
    <source>
        <strain evidence="17">Berkeley</strain>
    </source>
</reference>
<reference evidence="14 17" key="5">
    <citation type="journal article" date="2002" name="Genome Biol.">
        <title>Heterochromatic sequences in a Drosophila whole-genome shotgun assembly.</title>
        <authorList>
            <person name="Hoskins R.A."/>
            <person name="Smith C.D."/>
            <person name="Carlson J.W."/>
            <person name="Carvalho A.B."/>
            <person name="Halpern A."/>
            <person name="Kaminker J.S."/>
            <person name="Kennedy C."/>
            <person name="Mungall C.J."/>
            <person name="Sullivan B.A."/>
            <person name="Sutton G.G."/>
            <person name="Yasuhara J.C."/>
            <person name="Wakimoto B.T."/>
            <person name="Myers E.W."/>
            <person name="Celniker S.E."/>
            <person name="Rubin G.M."/>
            <person name="Karpen G.H."/>
        </authorList>
    </citation>
    <scope>NUCLEOTIDE SEQUENCE [LARGE SCALE GENOMIC DNA]</scope>
    <source>
        <strain evidence="17">Berkeley</strain>
    </source>
</reference>
<dbReference type="eggNOG" id="KOG3053">
    <property type="taxonomic scope" value="Eukaryota"/>
</dbReference>
<accession>Q9VB61</accession>
<reference evidence="14" key="8">
    <citation type="submission" date="2006-08" db="EMBL/GenBank/DDBJ databases">
        <authorList>
            <person name="Celniker S."/>
            <person name="Carlson J."/>
            <person name="Wan K."/>
            <person name="Frise E."/>
            <person name="Hoskins R."/>
            <person name="Park S."/>
            <person name="Svirskas R."/>
            <person name="Rubin G."/>
        </authorList>
    </citation>
    <scope>NUCLEOTIDE SEQUENCE</scope>
</reference>
<dbReference type="STRING" id="7227.FBpp0084491"/>
<evidence type="ECO:0000256" key="2">
    <source>
        <dbReference type="ARBA" id="ARBA00022692"/>
    </source>
</evidence>
<name>Q9VB61_DROME</name>
<evidence type="ECO:0000256" key="7">
    <source>
        <dbReference type="ARBA" id="ARBA00023136"/>
    </source>
</evidence>
<dbReference type="KEGG" id="dme:Dmel_CG17991"/>
<keyword evidence="3" id="KW-0479">Metal-binding</keyword>
<evidence type="ECO:0000313" key="15">
    <source>
        <dbReference type="EMBL" id="AAL90124.1"/>
    </source>
</evidence>
<sequence>MASNVAAPQASAGGDSTELERCCWICFETDKEAGRQAWVNPCLCRGTNKWVHQSCISLWIDEKTRINNNLQAVSCPQCQTEYTIAYPNLWIFDRALELTNDLILTNLYNCLANVFTVVFAYWSAVSFGAKTYLQITGQEGHVHQIIQSGDLLVVLVGFPLISVVLILGRLIPWEDALLRFIRICYSLLRSLSMMCLGRKYDHQTEPYPSAPMTEYSASRVVCGAILLPTISMYVGRVLYSSVDDRLQQTLLGGLTFIAIKGFLKMYLMHSQYICRMKRRVLDYTKENLAEADGH</sequence>
<dbReference type="UCSC" id="CG17991-RA">
    <property type="organism name" value="d. melanogaster"/>
</dbReference>